<keyword evidence="1" id="KW-0472">Membrane</keyword>
<evidence type="ECO:0000256" key="1">
    <source>
        <dbReference type="SAM" id="Phobius"/>
    </source>
</evidence>
<feature type="transmembrane region" description="Helical" evidence="1">
    <location>
        <begin position="65"/>
        <end position="84"/>
    </location>
</feature>
<dbReference type="AlphaFoldDB" id="A0A6N3A6T8"/>
<dbReference type="InterPro" id="IPR026870">
    <property type="entry name" value="Zinc_ribbon_dom"/>
</dbReference>
<gene>
    <name evidence="3" type="ORF">SRLFYP117_01876</name>
</gene>
<name>A0A6N3A6T8_STROR</name>
<keyword evidence="1" id="KW-0812">Transmembrane</keyword>
<dbReference type="Pfam" id="PF13240">
    <property type="entry name" value="Zn_Ribbon_1"/>
    <property type="match status" value="1"/>
</dbReference>
<keyword evidence="1" id="KW-1133">Transmembrane helix</keyword>
<reference evidence="3" key="1">
    <citation type="submission" date="2019-11" db="EMBL/GenBank/DDBJ databases">
        <authorList>
            <person name="Feng L."/>
        </authorList>
    </citation>
    <scope>NUCLEOTIDE SEQUENCE</scope>
    <source>
        <strain evidence="3">SrubneriLFYP117</strain>
    </source>
</reference>
<feature type="domain" description="Zinc-ribbon" evidence="2">
    <location>
        <begin position="4"/>
        <end position="25"/>
    </location>
</feature>
<evidence type="ECO:0000259" key="2">
    <source>
        <dbReference type="Pfam" id="PF13240"/>
    </source>
</evidence>
<sequence>MKNCTNCQAPINAGDAFCSKCGAKVQVAAKAEPKAVAFQPKTVQLGPSPTQAPAPKKPKRNIRGILAGIFVLLAVIAVASYFLLNRGSSDTINLEDYVKLEIKGNDGEGFIVEKSVSLNKEKLDRDIKKKLKADHSKTESSNYNIDQLVSKVEFSVYKGDELIDVKERKNLNNHDKITVKLLYDKSDLENMIPGLHFTGTSVTQEADLIPLVGVDPFKGFSPKINGISPNGSLAKPSQFEGKDQEFIVNATSKYGFPFDYFLNGKEIMSNDHIAVGDEIEIRLNESGKKALKENGATAEDGKESKKYKVTLADFEKGAYVTTLSKVDEDTKEAISKNVEDAVKAYVADRNYKDLPKFEGIAFAAIKDGVEWGGTFDSKLPQLVYVYSITNTSYGKSKTSYIVISKITVIEQVENHGKTIQTFEKDSKKYDFQNFSDQNDLKNSFTRNIDTFTYTMDDQLKSLINWTE</sequence>
<protein>
    <recommendedName>
        <fullName evidence="2">Zinc-ribbon domain-containing protein</fullName>
    </recommendedName>
</protein>
<accession>A0A6N3A6T8</accession>
<proteinExistence type="predicted"/>
<organism evidence="3">
    <name type="scientific">Streptococcus oralis</name>
    <dbReference type="NCBI Taxonomy" id="1303"/>
    <lineage>
        <taxon>Bacteria</taxon>
        <taxon>Bacillati</taxon>
        <taxon>Bacillota</taxon>
        <taxon>Bacilli</taxon>
        <taxon>Lactobacillales</taxon>
        <taxon>Streptococcaceae</taxon>
        <taxon>Streptococcus</taxon>
    </lineage>
</organism>
<evidence type="ECO:0000313" key="3">
    <source>
        <dbReference type="EMBL" id="VYT85490.1"/>
    </source>
</evidence>
<dbReference type="EMBL" id="CACRUL010000005">
    <property type="protein sequence ID" value="VYT85490.1"/>
    <property type="molecule type" value="Genomic_DNA"/>
</dbReference>
<dbReference type="RefSeq" id="WP_156676464.1">
    <property type="nucleotide sequence ID" value="NZ_CACRUL010000005.1"/>
</dbReference>